<evidence type="ECO:0000256" key="1">
    <source>
        <dbReference type="SAM" id="Coils"/>
    </source>
</evidence>
<accession>A0ABP0FCM5</accession>
<feature type="coiled-coil region" evidence="1">
    <location>
        <begin position="99"/>
        <end position="126"/>
    </location>
</feature>
<protein>
    <submittedName>
        <fullName evidence="2">Uncharacterized protein</fullName>
    </submittedName>
</protein>
<comment type="caution">
    <text evidence="2">The sequence shown here is derived from an EMBL/GenBank/DDBJ whole genome shotgun (WGS) entry which is preliminary data.</text>
</comment>
<name>A0ABP0FCM5_CLALP</name>
<evidence type="ECO:0000313" key="2">
    <source>
        <dbReference type="EMBL" id="CAK8676200.1"/>
    </source>
</evidence>
<gene>
    <name evidence="2" type="ORF">CVLEPA_LOCUS5678</name>
</gene>
<organism evidence="2 3">
    <name type="scientific">Clavelina lepadiformis</name>
    <name type="common">Light-bulb sea squirt</name>
    <name type="synonym">Ascidia lepadiformis</name>
    <dbReference type="NCBI Taxonomy" id="159417"/>
    <lineage>
        <taxon>Eukaryota</taxon>
        <taxon>Metazoa</taxon>
        <taxon>Chordata</taxon>
        <taxon>Tunicata</taxon>
        <taxon>Ascidiacea</taxon>
        <taxon>Aplousobranchia</taxon>
        <taxon>Clavelinidae</taxon>
        <taxon>Clavelina</taxon>
    </lineage>
</organism>
<keyword evidence="3" id="KW-1185">Reference proteome</keyword>
<keyword evidence="1" id="KW-0175">Coiled coil</keyword>
<evidence type="ECO:0000313" key="3">
    <source>
        <dbReference type="Proteomes" id="UP001642483"/>
    </source>
</evidence>
<dbReference type="Proteomes" id="UP001642483">
    <property type="component" value="Unassembled WGS sequence"/>
</dbReference>
<reference evidence="2 3" key="1">
    <citation type="submission" date="2024-02" db="EMBL/GenBank/DDBJ databases">
        <authorList>
            <person name="Daric V."/>
            <person name="Darras S."/>
        </authorList>
    </citation>
    <scope>NUCLEOTIDE SEQUENCE [LARGE SCALE GENOMIC DNA]</scope>
</reference>
<proteinExistence type="predicted"/>
<sequence length="266" mass="31108">MVSRRHIDDVNSFLQATVSVGYRGRSNLKGLIEQLYKNSAARPILLHLGEHMSCNNLVTPSQWSNYQVLLENNETLETTDLPKAKRRMEIRKKDFLEKSISLKKKLDTAKQYKERLEKQVSCLQKVQAYSNEQENILNDNKKTSNATLKTHKFNKKEQLSKYFSDVSVINNQTSLIHCNYENEVNRQSSFMHIPLDSYMFSEVDYTNHLTEYAKRQYLKVQDSAASLQMSYVSLHDMTVMLQDETCYPRKEILQDLQREAFAYVAR</sequence>
<dbReference type="EMBL" id="CAWYQH010000024">
    <property type="protein sequence ID" value="CAK8676200.1"/>
    <property type="molecule type" value="Genomic_DNA"/>
</dbReference>